<sequence>MTRSRRLYALALSCVVAATALLLVGVRAWAKETVHRTDSRCSRPAVIATAPGRPAVAPVSAPSGRPALAPVGPAITHRPAATGQRPEPRSWRAHTLRVAGCGAWREVHDRIRHHQGSHRGA</sequence>
<evidence type="ECO:0000313" key="2">
    <source>
        <dbReference type="EMBL" id="GII24204.1"/>
    </source>
</evidence>
<feature type="region of interest" description="Disordered" evidence="1">
    <location>
        <begin position="54"/>
        <end position="91"/>
    </location>
</feature>
<dbReference type="EMBL" id="BOON01000034">
    <property type="protein sequence ID" value="GII24204.1"/>
    <property type="molecule type" value="Genomic_DNA"/>
</dbReference>
<dbReference type="AlphaFoldDB" id="A0A8J3TDB2"/>
<proteinExistence type="predicted"/>
<evidence type="ECO:0000313" key="3">
    <source>
        <dbReference type="Proteomes" id="UP000599074"/>
    </source>
</evidence>
<organism evidence="2 3">
    <name type="scientific">Planosporangium mesophilum</name>
    <dbReference type="NCBI Taxonomy" id="689768"/>
    <lineage>
        <taxon>Bacteria</taxon>
        <taxon>Bacillati</taxon>
        <taxon>Actinomycetota</taxon>
        <taxon>Actinomycetes</taxon>
        <taxon>Micromonosporales</taxon>
        <taxon>Micromonosporaceae</taxon>
        <taxon>Planosporangium</taxon>
    </lineage>
</organism>
<comment type="caution">
    <text evidence="2">The sequence shown here is derived from an EMBL/GenBank/DDBJ whole genome shotgun (WGS) entry which is preliminary data.</text>
</comment>
<name>A0A8J3TDB2_9ACTN</name>
<reference evidence="2" key="1">
    <citation type="submission" date="2021-01" db="EMBL/GenBank/DDBJ databases">
        <title>Whole genome shotgun sequence of Planosporangium mesophilum NBRC 109066.</title>
        <authorList>
            <person name="Komaki H."/>
            <person name="Tamura T."/>
        </authorList>
    </citation>
    <scope>NUCLEOTIDE SEQUENCE</scope>
    <source>
        <strain evidence="2">NBRC 109066</strain>
    </source>
</reference>
<evidence type="ECO:0000256" key="1">
    <source>
        <dbReference type="SAM" id="MobiDB-lite"/>
    </source>
</evidence>
<keyword evidence="3" id="KW-1185">Reference proteome</keyword>
<dbReference type="Proteomes" id="UP000599074">
    <property type="component" value="Unassembled WGS sequence"/>
</dbReference>
<accession>A0A8J3TDB2</accession>
<dbReference type="RefSeq" id="WP_168116233.1">
    <property type="nucleotide sequence ID" value="NZ_BOON01000034.1"/>
</dbReference>
<gene>
    <name evidence="2" type="ORF">Pme01_38010</name>
</gene>
<protein>
    <submittedName>
        <fullName evidence="2">Uncharacterized protein</fullName>
    </submittedName>
</protein>